<dbReference type="UniPathway" id="UPA00070">
    <property type="reaction ID" value="UER00115"/>
</dbReference>
<dbReference type="Pfam" id="PF02142">
    <property type="entry name" value="MGS"/>
    <property type="match status" value="1"/>
</dbReference>
<dbReference type="Gene3D" id="1.10.1030.10">
    <property type="entry name" value="Carbamoyl-phosphate synthetase, large subunit oligomerisation domain"/>
    <property type="match status" value="1"/>
</dbReference>
<evidence type="ECO:0000256" key="1">
    <source>
        <dbReference type="ARBA" id="ARBA00001936"/>
    </source>
</evidence>
<comment type="function">
    <text evidence="16">Small subunit of the glutamine-dependent carbamoyl phosphate synthetase (CPSase). CPSase catalyzes the formation of carbamoyl phosphate from the ammonia moiety of glutamine, carbonate, and phosphate donated by ATP, constituting the first step of the biosynthetic pathway leading to pyrimidine nucleotides. The large subunit (synthetase) binds the substrates ammonia (free or transferred from glutamine from the small subunit), hydrogencarbonate and ATP and carries out an ATP-coupled ligase reaction, activating hydrogencarbonate by forming carboxy phosphate which reacts with ammonia to form carbamoyl phosphate.</text>
</comment>
<feature type="binding site" evidence="17">
    <location>
        <position position="175"/>
    </location>
    <ligand>
        <name>ATP</name>
        <dbReference type="ChEBI" id="CHEBI:30616"/>
        <label>1</label>
    </ligand>
</feature>
<dbReference type="GO" id="GO:0005524">
    <property type="term" value="F:ATP binding"/>
    <property type="evidence" value="ECO:0007669"/>
    <property type="project" value="UniProtKB-UniRule"/>
</dbReference>
<feature type="region of interest" description="Allosteric domain" evidence="17">
    <location>
        <begin position="936"/>
        <end position="1068"/>
    </location>
</feature>
<evidence type="ECO:0000256" key="6">
    <source>
        <dbReference type="ARBA" id="ARBA00022605"/>
    </source>
</evidence>
<keyword evidence="9 17" id="KW-0547">Nucleotide-binding</keyword>
<dbReference type="InterPro" id="IPR005479">
    <property type="entry name" value="CPAse_ATP-bd"/>
</dbReference>
<evidence type="ECO:0000256" key="12">
    <source>
        <dbReference type="ARBA" id="ARBA00022975"/>
    </source>
</evidence>
<comment type="subunit">
    <text evidence="17">Composed of two chains; the small (or glutamine) chain promotes the hydrolysis of glutamine to ammonia, which is used by the large (or ammonia) chain to synthesize carbamoyl phosphate. Tetramer of heterodimers (alpha,beta)4.</text>
</comment>
<dbReference type="PANTHER" id="PTHR11405:SF53">
    <property type="entry name" value="CARBAMOYL-PHOSPHATE SYNTHASE [AMMONIA], MITOCHONDRIAL"/>
    <property type="match status" value="1"/>
</dbReference>
<dbReference type="InterPro" id="IPR011761">
    <property type="entry name" value="ATP-grasp"/>
</dbReference>
<feature type="binding site" evidence="17">
    <location>
        <position position="169"/>
    </location>
    <ligand>
        <name>ATP</name>
        <dbReference type="ChEBI" id="CHEBI:30616"/>
        <label>1</label>
    </ligand>
</feature>
<feature type="binding site" evidence="17">
    <location>
        <position position="786"/>
    </location>
    <ligand>
        <name>ATP</name>
        <dbReference type="ChEBI" id="CHEBI:30616"/>
        <label>2</label>
    </ligand>
</feature>
<proteinExistence type="inferred from homology"/>
<comment type="cofactor">
    <cofactor evidence="1">
        <name>Mn(2+)</name>
        <dbReference type="ChEBI" id="CHEBI:29035"/>
    </cofactor>
</comment>
<feature type="binding site" evidence="17">
    <location>
        <position position="284"/>
    </location>
    <ligand>
        <name>Mg(2+)</name>
        <dbReference type="ChEBI" id="CHEBI:18420"/>
        <label>1</label>
    </ligand>
</feature>
<dbReference type="Gene3D" id="3.40.50.1380">
    <property type="entry name" value="Methylglyoxal synthase-like domain"/>
    <property type="match status" value="1"/>
</dbReference>
<evidence type="ECO:0000259" key="18">
    <source>
        <dbReference type="PROSITE" id="PS50975"/>
    </source>
</evidence>
<dbReference type="GO" id="GO:0004087">
    <property type="term" value="F:carbamoyl-phosphate synthase (ammonia) activity"/>
    <property type="evidence" value="ECO:0007669"/>
    <property type="project" value="UniProtKB-EC"/>
</dbReference>
<feature type="domain" description="ATP-grasp" evidence="18">
    <location>
        <begin position="677"/>
        <end position="867"/>
    </location>
</feature>
<feature type="binding site" evidence="17">
    <location>
        <position position="752"/>
    </location>
    <ligand>
        <name>ATP</name>
        <dbReference type="ChEBI" id="CHEBI:30616"/>
        <label>2</label>
    </ligand>
</feature>
<feature type="binding site" evidence="17">
    <location>
        <position position="129"/>
    </location>
    <ligand>
        <name>ATP</name>
        <dbReference type="ChEBI" id="CHEBI:30616"/>
        <label>1</label>
    </ligand>
</feature>
<dbReference type="GO" id="GO:0046872">
    <property type="term" value="F:metal ion binding"/>
    <property type="evidence" value="ECO:0007669"/>
    <property type="project" value="UniProtKB-KW"/>
</dbReference>
<organism evidence="20 21">
    <name type="scientific">Paenibacillus athensensis</name>
    <dbReference type="NCBI Taxonomy" id="1967502"/>
    <lineage>
        <taxon>Bacteria</taxon>
        <taxon>Bacillati</taxon>
        <taxon>Bacillota</taxon>
        <taxon>Bacilli</taxon>
        <taxon>Bacillales</taxon>
        <taxon>Paenibacillaceae</taxon>
        <taxon>Paenibacillus</taxon>
    </lineage>
</organism>
<dbReference type="PROSITE" id="PS00867">
    <property type="entry name" value="CPSASE_2"/>
    <property type="match status" value="2"/>
</dbReference>
<comment type="pathway">
    <text evidence="2 17">Amino-acid biosynthesis; L-arginine biosynthesis; carbamoyl phosphate from bicarbonate: step 1/1.</text>
</comment>
<evidence type="ECO:0000256" key="14">
    <source>
        <dbReference type="ARBA" id="ARBA00047359"/>
    </source>
</evidence>
<dbReference type="InterPro" id="IPR011607">
    <property type="entry name" value="MGS-like_dom"/>
</dbReference>
<dbReference type="FunFam" id="1.10.1030.10:FF:000002">
    <property type="entry name" value="Carbamoyl-phosphate synthase large chain"/>
    <property type="match status" value="1"/>
</dbReference>
<dbReference type="Proteomes" id="UP000298246">
    <property type="component" value="Unassembled WGS sequence"/>
</dbReference>
<dbReference type="PROSITE" id="PS51855">
    <property type="entry name" value="MGS"/>
    <property type="match status" value="1"/>
</dbReference>
<feature type="binding site" evidence="17">
    <location>
        <position position="176"/>
    </location>
    <ligand>
        <name>ATP</name>
        <dbReference type="ChEBI" id="CHEBI:30616"/>
        <label>1</label>
    </ligand>
</feature>
<dbReference type="GO" id="GO:0006526">
    <property type="term" value="P:L-arginine biosynthetic process"/>
    <property type="evidence" value="ECO:0007669"/>
    <property type="project" value="UniProtKB-UniRule"/>
</dbReference>
<dbReference type="PROSITE" id="PS00866">
    <property type="entry name" value="CPSASE_1"/>
    <property type="match status" value="2"/>
</dbReference>
<dbReference type="InterPro" id="IPR036914">
    <property type="entry name" value="MGS-like_dom_sf"/>
</dbReference>
<keyword evidence="11" id="KW-0460">Magnesium</keyword>
<keyword evidence="21" id="KW-1185">Reference proteome</keyword>
<feature type="binding site" evidence="17">
    <location>
        <position position="838"/>
    </location>
    <ligand>
        <name>Mg(2+)</name>
        <dbReference type="ChEBI" id="CHEBI:18420"/>
        <label>4</label>
    </ligand>
</feature>
<dbReference type="Gene3D" id="3.30.1490.20">
    <property type="entry name" value="ATP-grasp fold, A domain"/>
    <property type="match status" value="1"/>
</dbReference>
<dbReference type="OrthoDB" id="9804197at2"/>
<evidence type="ECO:0000256" key="3">
    <source>
        <dbReference type="ARBA" id="ARBA00009799"/>
    </source>
</evidence>
<evidence type="ECO:0000256" key="7">
    <source>
        <dbReference type="ARBA" id="ARBA00022723"/>
    </source>
</evidence>
<feature type="binding site" evidence="17">
    <location>
        <position position="826"/>
    </location>
    <ligand>
        <name>ATP</name>
        <dbReference type="ChEBI" id="CHEBI:30616"/>
        <label>2</label>
    </ligand>
</feature>
<comment type="cofactor">
    <cofactor evidence="17">
        <name>Mg(2+)</name>
        <dbReference type="ChEBI" id="CHEBI:18420"/>
    </cofactor>
    <cofactor evidence="17">
        <name>Mn(2+)</name>
        <dbReference type="ChEBI" id="CHEBI:29035"/>
    </cofactor>
    <text evidence="17">Binds 4 Mg(2+) or Mn(2+) ions per subunit.</text>
</comment>
<dbReference type="UniPathway" id="UPA00068">
    <property type="reaction ID" value="UER00171"/>
</dbReference>
<feature type="binding site" evidence="17">
    <location>
        <position position="298"/>
    </location>
    <ligand>
        <name>Mg(2+)</name>
        <dbReference type="ChEBI" id="CHEBI:18420"/>
        <label>1</label>
    </ligand>
</feature>
<sequence length="1068" mass="117624">MPKNKELKKILVIGSGPIVIGQAAEFDYAGTQACQALKEEGMEVVLINSNPATIMTDTNMADKVYIEPITLDFVTQIIRQERPDGLLPTLGGQTGLNMAVELARAGVLESENVKLLGTQLTAIEKAEDRDLFRDLMRELEQPVPDSVIVTTLPEALAFAEEIGFPIIVRPAYTLGGTGGGICANVEELTETVASGLRYSPIGQCLVEKSIAGMKEVEYEVMRDANDNCIVVCNMENFDPVGVHTGDSIVVAPSQTLSDREYQMLRSASLKIIRALNIEGGCNVQFALDPHSFQYYVIEVNPRVSRSSALASKATGYPIAKMAAKIAIGYTLDEIVNPVTGQTYACFEPTLDYIVSKIPRWPFDKFTAANRKLGTQMKATGEVMAIGRTFEESIHKAIRSLEIGVHRLFLKETDLLDQETLEFRLQKPDDERLFLIAEAYRRGYTIQQLQDLTKIDWWFLTKLEGLIKFEAEIAKELTPELLLETKRKGFTDRAIAEIRSLAGCSTLIVEAEVRAFRLKANIKPVYKMVDTCAAEFEATTPYYYSTYEQEDEVTDSAKQKVVVLGSGPIRIGQGIEFDYSTVHAVWAIQAAGYEAVIINNNPETVSTDFNTSDRLYFEPLFFEDVMNVIEREQPIGVIVQFGGQTAINLAAPLSRAGVRILGSDLASIDAAEDRKKFEALLRKLEIAQPPGGTVTSVDQAVGTAAQFGYPVLVRPSYVLGGRAMEIVYSDEELLSYMEYAVKINPEHPVLIDRYMLGKEVEVDAICDKETVLIPGIMEHVERAGVHSGDSIAVYPPQTVSAEIKAQIVDITTKIARELQVVGLVNIQFVIFNEQVYVIEVNPRSSRTVPFLSKVTNIPMANVATRVIMGQKLADMGYESGLWREDAYVSVKVPVFSFAKLRRVEPTLGPEMKSTGEVMGRDTNFAKALYKGLIGAGMKIPPAGSVVVTVSDKDKEEAVEIMKGFYRLGYKIVATGGTAKALEAAGLPVNTVHKLSEGSPNILDLIRSGEAKFVVNTLTKGKTPERDGFRIRREAVENGVVCMTSLDTVRALVNMLEEINFSSRAMPVYS</sequence>
<feature type="binding site" evidence="17">
    <location>
        <position position="840"/>
    </location>
    <ligand>
        <name>Mg(2+)</name>
        <dbReference type="ChEBI" id="CHEBI:18420"/>
        <label>4</label>
    </ligand>
</feature>
<dbReference type="Pfam" id="PF02786">
    <property type="entry name" value="CPSase_L_D2"/>
    <property type="match status" value="2"/>
</dbReference>
<feature type="binding site" evidence="17">
    <location>
        <position position="298"/>
    </location>
    <ligand>
        <name>ATP</name>
        <dbReference type="ChEBI" id="CHEBI:30616"/>
        <label>1</label>
    </ligand>
</feature>
<feature type="binding site" evidence="17">
    <location>
        <position position="298"/>
    </location>
    <ligand>
        <name>Mg(2+)</name>
        <dbReference type="ChEBI" id="CHEBI:18420"/>
        <label>2</label>
    </ligand>
</feature>
<feature type="binding site" evidence="17">
    <location>
        <position position="300"/>
    </location>
    <ligand>
        <name>Mn(2+)</name>
        <dbReference type="ChEBI" id="CHEBI:29035"/>
        <label>2</label>
    </ligand>
</feature>
<dbReference type="GO" id="GO:0044205">
    <property type="term" value="P:'de novo' UMP biosynthetic process"/>
    <property type="evidence" value="ECO:0007669"/>
    <property type="project" value="UniProtKB-UniRule"/>
</dbReference>
<evidence type="ECO:0000256" key="4">
    <source>
        <dbReference type="ARBA" id="ARBA00022571"/>
    </source>
</evidence>
<dbReference type="Pfam" id="PF02787">
    <property type="entry name" value="CPSase_L_D3"/>
    <property type="match status" value="1"/>
</dbReference>
<evidence type="ECO:0000313" key="20">
    <source>
        <dbReference type="EMBL" id="TFE84362.1"/>
    </source>
</evidence>
<dbReference type="EC" id="6.3.4.16" evidence="17"/>
<dbReference type="EC" id="6.3.5.5" evidence="17"/>
<dbReference type="HAMAP" id="MF_01210_A">
    <property type="entry name" value="CPSase_L_chain_A"/>
    <property type="match status" value="1"/>
</dbReference>
<dbReference type="InterPro" id="IPR005483">
    <property type="entry name" value="CPSase_dom"/>
</dbReference>
<feature type="binding site" evidence="17">
    <location>
        <position position="298"/>
    </location>
    <ligand>
        <name>Mn(2+)</name>
        <dbReference type="ChEBI" id="CHEBI:29035"/>
        <label>2</label>
    </ligand>
</feature>
<feature type="binding site" evidence="17">
    <location>
        <position position="838"/>
    </location>
    <ligand>
        <name>Mn(2+)</name>
        <dbReference type="ChEBI" id="CHEBI:29035"/>
        <label>4</label>
    </ligand>
</feature>
<keyword evidence="10 17" id="KW-0067">ATP-binding</keyword>
<feature type="domain" description="ATP-grasp" evidence="18">
    <location>
        <begin position="133"/>
        <end position="327"/>
    </location>
</feature>
<gene>
    <name evidence="17" type="primary">carB</name>
    <name evidence="20" type="ORF">B5M42_20255</name>
</gene>
<comment type="pathway">
    <text evidence="17">Pyrimidine metabolism; UMP biosynthesis via de novo pathway; (S)-dihydroorotate from bicarbonate: step 1/3.</text>
</comment>
<feature type="region of interest" description="Carboxyphosphate synthetic domain" evidence="17">
    <location>
        <begin position="1"/>
        <end position="401"/>
    </location>
</feature>
<comment type="catalytic activity">
    <reaction evidence="15 17">
        <text>hydrogencarbonate + L-glutamine + 2 ATP + H2O = carbamoyl phosphate + L-glutamate + 2 ADP + phosphate + 2 H(+)</text>
        <dbReference type="Rhea" id="RHEA:18633"/>
        <dbReference type="ChEBI" id="CHEBI:15377"/>
        <dbReference type="ChEBI" id="CHEBI:15378"/>
        <dbReference type="ChEBI" id="CHEBI:17544"/>
        <dbReference type="ChEBI" id="CHEBI:29985"/>
        <dbReference type="ChEBI" id="CHEBI:30616"/>
        <dbReference type="ChEBI" id="CHEBI:43474"/>
        <dbReference type="ChEBI" id="CHEBI:58228"/>
        <dbReference type="ChEBI" id="CHEBI:58359"/>
        <dbReference type="ChEBI" id="CHEBI:456216"/>
        <dbReference type="EC" id="6.3.5.5"/>
    </reaction>
</comment>
<dbReference type="GO" id="GO:0006541">
    <property type="term" value="P:glutamine metabolic process"/>
    <property type="evidence" value="ECO:0007669"/>
    <property type="project" value="TreeGrafter"/>
</dbReference>
<feature type="binding site" evidence="17">
    <location>
        <position position="300"/>
    </location>
    <ligand>
        <name>Mg(2+)</name>
        <dbReference type="ChEBI" id="CHEBI:18420"/>
        <label>2</label>
    </ligand>
</feature>
<evidence type="ECO:0000256" key="2">
    <source>
        <dbReference type="ARBA" id="ARBA00005077"/>
    </source>
</evidence>
<dbReference type="InterPro" id="IPR016185">
    <property type="entry name" value="PreATP-grasp_dom_sf"/>
</dbReference>
<evidence type="ECO:0000256" key="13">
    <source>
        <dbReference type="ARBA" id="ARBA00023211"/>
    </source>
</evidence>
<comment type="caution">
    <text evidence="20">The sequence shown here is derived from an EMBL/GenBank/DDBJ whole genome shotgun (WGS) entry which is preliminary data.</text>
</comment>
<dbReference type="PRINTS" id="PR00098">
    <property type="entry name" value="CPSASE"/>
</dbReference>
<comment type="caution">
    <text evidence="17">Lacks conserved residue(s) required for the propagation of feature annotation.</text>
</comment>
<dbReference type="Gene3D" id="3.30.470.20">
    <property type="entry name" value="ATP-grasp fold, B domain"/>
    <property type="match status" value="2"/>
</dbReference>
<dbReference type="FunFam" id="3.30.470.20:FF:000001">
    <property type="entry name" value="Carbamoyl-phosphate synthase large chain"/>
    <property type="match status" value="1"/>
</dbReference>
<evidence type="ECO:0000313" key="21">
    <source>
        <dbReference type="Proteomes" id="UP000298246"/>
    </source>
</evidence>
<dbReference type="FunFam" id="3.40.50.20:FF:000001">
    <property type="entry name" value="Carbamoyl-phosphate synthase large chain"/>
    <property type="match status" value="1"/>
</dbReference>
<dbReference type="PANTHER" id="PTHR11405">
    <property type="entry name" value="CARBAMOYLTRANSFERASE FAMILY MEMBER"/>
    <property type="match status" value="1"/>
</dbReference>
<keyword evidence="13" id="KW-0464">Manganese</keyword>
<feature type="binding site" evidence="17">
    <location>
        <position position="785"/>
    </location>
    <ligand>
        <name>ATP</name>
        <dbReference type="ChEBI" id="CHEBI:30616"/>
        <label>2</label>
    </ligand>
</feature>
<evidence type="ECO:0000256" key="9">
    <source>
        <dbReference type="ARBA" id="ARBA00022741"/>
    </source>
</evidence>
<feature type="binding site" evidence="17">
    <location>
        <position position="284"/>
    </location>
    <ligand>
        <name>Mn(2+)</name>
        <dbReference type="ChEBI" id="CHEBI:29035"/>
        <label>1</label>
    </ligand>
</feature>
<dbReference type="NCBIfam" id="NF003671">
    <property type="entry name" value="PRK05294.1"/>
    <property type="match status" value="1"/>
</dbReference>
<dbReference type="NCBIfam" id="NF009455">
    <property type="entry name" value="PRK12815.1"/>
    <property type="match status" value="1"/>
</dbReference>
<comment type="domain">
    <text evidence="17">The large subunit is composed of 2 ATP-grasp domains that are involved in binding the 2 ATP molecules needed for carbamoyl phosphate synthesis. The N-terminal ATP-grasp domain (referred to as the carboxyphosphate synthetic component) catalyzes the ATP-dependent phosphorylation of hydrogencarbonate to carboxyphosphate and the subsequent nucleophilic attack by ammonia to form a carbamate intermediate. The C-terminal ATP-grasp domain (referred to as the carbamoyl phosphate synthetic component) then catalyzes the phosphorylation of carbamate with the second ATP to form the end product carbamoyl phosphate. The reactive and unstable enzyme intermediates are sequentially channeled from one active site to the next through the interior of the protein over a distance of at least 96 A.</text>
</comment>
<feature type="binding site" evidence="17">
    <location>
        <position position="826"/>
    </location>
    <ligand>
        <name>Mn(2+)</name>
        <dbReference type="ChEBI" id="CHEBI:29035"/>
        <label>3</label>
    </ligand>
</feature>
<dbReference type="HAMAP" id="MF_01210_B">
    <property type="entry name" value="CPSase_L_chain_B"/>
    <property type="match status" value="1"/>
</dbReference>
<evidence type="ECO:0000256" key="5">
    <source>
        <dbReference type="ARBA" id="ARBA00022598"/>
    </source>
</evidence>
<dbReference type="Pfam" id="PF25596">
    <property type="entry name" value="CPSase_L_D1"/>
    <property type="match status" value="2"/>
</dbReference>
<feature type="binding site" evidence="17">
    <location>
        <position position="838"/>
    </location>
    <ligand>
        <name>Mn(2+)</name>
        <dbReference type="ChEBI" id="CHEBI:29035"/>
        <label>3</label>
    </ligand>
</feature>
<dbReference type="InterPro" id="IPR033937">
    <property type="entry name" value="MGS_CPS_CarB"/>
</dbReference>
<dbReference type="SUPFAM" id="SSF48108">
    <property type="entry name" value="Carbamoyl phosphate synthetase, large subunit connection domain"/>
    <property type="match status" value="1"/>
</dbReference>
<feature type="binding site" evidence="17">
    <location>
        <position position="241"/>
    </location>
    <ligand>
        <name>ATP</name>
        <dbReference type="ChEBI" id="CHEBI:30616"/>
        <label>1</label>
    </ligand>
</feature>
<dbReference type="FunFam" id="3.30.1490.20:FF:000001">
    <property type="entry name" value="Carbamoyl-phosphate synthase large chain"/>
    <property type="match status" value="1"/>
</dbReference>
<evidence type="ECO:0000256" key="11">
    <source>
        <dbReference type="ARBA" id="ARBA00022842"/>
    </source>
</evidence>
<feature type="domain" description="MGS-like" evidence="19">
    <location>
        <begin position="936"/>
        <end position="1068"/>
    </location>
</feature>
<feature type="binding site" evidence="17">
    <location>
        <position position="784"/>
    </location>
    <ligand>
        <name>ATP</name>
        <dbReference type="ChEBI" id="CHEBI:30616"/>
        <label>2</label>
    </ligand>
</feature>
<dbReference type="InterPro" id="IPR005480">
    <property type="entry name" value="CPSase_lsu_oligo"/>
</dbReference>
<dbReference type="FunFam" id="3.40.50.1380:FF:000011">
    <property type="entry name" value="Carbamoyl-phosphate synthase large chain"/>
    <property type="match status" value="1"/>
</dbReference>
<keyword evidence="5 17" id="KW-0436">Ligase</keyword>
<comment type="function">
    <text evidence="17">Large subunit of the glutamine-dependent carbamoyl phosphate synthetase (CPSase). CPSase catalyzes the formation of carbamoyl phosphate from the ammonia moiety of glutamine, carbonate, and phosphate donated by ATP, constituting the first step of 2 biosynthetic pathways, one leading to arginine and/or urea and the other to pyrimidine nucleotides. The large subunit (synthetase) binds the substrates ammonia (free or transferred from glutamine from the small subunit), hydrogencarbonate and ATP and carries out an ATP-coupled ligase reaction, activating hydrogencarbonate by forming carboxy phosphate which reacts with ammonia to form carbamoyl phosphate.</text>
</comment>
<dbReference type="SUPFAM" id="SSF52440">
    <property type="entry name" value="PreATP-grasp domain"/>
    <property type="match status" value="2"/>
</dbReference>
<dbReference type="SUPFAM" id="SSF52335">
    <property type="entry name" value="Methylglyoxal synthase-like"/>
    <property type="match status" value="1"/>
</dbReference>
<reference evidence="20 21" key="1">
    <citation type="submission" date="2017-03" db="EMBL/GenBank/DDBJ databases">
        <title>Isolation of Levoglucosan Utilizing Bacteria.</title>
        <authorList>
            <person name="Arya A.S."/>
        </authorList>
    </citation>
    <scope>NUCLEOTIDE SEQUENCE [LARGE SCALE GENOMIC DNA]</scope>
    <source>
        <strain evidence="20 21">MEC069</strain>
    </source>
</reference>
<dbReference type="SMART" id="SM00851">
    <property type="entry name" value="MGS"/>
    <property type="match status" value="1"/>
</dbReference>
<dbReference type="CDD" id="cd01424">
    <property type="entry name" value="MGS_CPS_II"/>
    <property type="match status" value="1"/>
</dbReference>
<feature type="binding site" evidence="17">
    <location>
        <position position="242"/>
    </location>
    <ligand>
        <name>ATP</name>
        <dbReference type="ChEBI" id="CHEBI:30616"/>
        <label>1</label>
    </ligand>
</feature>
<dbReference type="PROSITE" id="PS50975">
    <property type="entry name" value="ATP_GRASP"/>
    <property type="match status" value="2"/>
</dbReference>
<dbReference type="GO" id="GO:0005737">
    <property type="term" value="C:cytoplasm"/>
    <property type="evidence" value="ECO:0007669"/>
    <property type="project" value="TreeGrafter"/>
</dbReference>
<keyword evidence="12 17" id="KW-0665">Pyrimidine biosynthesis</keyword>
<feature type="binding site" evidence="17">
    <location>
        <position position="838"/>
    </location>
    <ligand>
        <name>ATP</name>
        <dbReference type="ChEBI" id="CHEBI:30616"/>
        <label>2</label>
    </ligand>
</feature>
<dbReference type="FunFam" id="3.30.470.20:FF:000026">
    <property type="entry name" value="Carbamoyl-phosphate synthase large chain"/>
    <property type="match status" value="1"/>
</dbReference>
<feature type="binding site" evidence="17">
    <location>
        <position position="208"/>
    </location>
    <ligand>
        <name>ATP</name>
        <dbReference type="ChEBI" id="CHEBI:30616"/>
        <label>1</label>
    </ligand>
</feature>
<keyword evidence="6 17" id="KW-0028">Amino-acid biosynthesis</keyword>
<feature type="binding site" evidence="17">
    <location>
        <position position="713"/>
    </location>
    <ligand>
        <name>ATP</name>
        <dbReference type="ChEBI" id="CHEBI:30616"/>
        <label>2</label>
    </ligand>
</feature>
<dbReference type="InterPro" id="IPR006275">
    <property type="entry name" value="CPSase_lsu"/>
</dbReference>
<feature type="binding site" evidence="17">
    <location>
        <position position="783"/>
    </location>
    <ligand>
        <name>ATP</name>
        <dbReference type="ChEBI" id="CHEBI:30616"/>
        <label>2</label>
    </ligand>
</feature>
<dbReference type="SUPFAM" id="SSF56059">
    <property type="entry name" value="Glutathione synthetase ATP-binding domain-like"/>
    <property type="match status" value="2"/>
</dbReference>
<evidence type="ECO:0000256" key="17">
    <source>
        <dbReference type="HAMAP-Rule" id="MF_01210"/>
    </source>
</evidence>
<keyword evidence="8 17" id="KW-0677">Repeat</keyword>
<feature type="region of interest" description="Carbamoyl phosphate synthetic domain" evidence="17">
    <location>
        <begin position="553"/>
        <end position="935"/>
    </location>
</feature>
<feature type="binding site" evidence="17">
    <location>
        <position position="243"/>
    </location>
    <ligand>
        <name>ATP</name>
        <dbReference type="ChEBI" id="CHEBI:30616"/>
        <label>1</label>
    </ligand>
</feature>
<feature type="binding site" evidence="17">
    <location>
        <position position="826"/>
    </location>
    <ligand>
        <name>Mg(2+)</name>
        <dbReference type="ChEBI" id="CHEBI:18420"/>
        <label>3</label>
    </ligand>
</feature>
<feature type="binding site" evidence="17">
    <location>
        <position position="210"/>
    </location>
    <ligand>
        <name>ATP</name>
        <dbReference type="ChEBI" id="CHEBI:30616"/>
        <label>1</label>
    </ligand>
</feature>
<keyword evidence="7" id="KW-0479">Metal-binding</keyword>
<dbReference type="Gene3D" id="3.40.50.20">
    <property type="match status" value="2"/>
</dbReference>
<feature type="binding site" evidence="17">
    <location>
        <position position="840"/>
    </location>
    <ligand>
        <name>Mn(2+)</name>
        <dbReference type="ChEBI" id="CHEBI:29035"/>
        <label>4</label>
    </ligand>
</feature>
<evidence type="ECO:0000256" key="16">
    <source>
        <dbReference type="ARBA" id="ARBA00060037"/>
    </source>
</evidence>
<dbReference type="InterPro" id="IPR013815">
    <property type="entry name" value="ATP_grasp_subdomain_1"/>
</dbReference>
<protein>
    <recommendedName>
        <fullName evidence="17">Carbamoyl phosphate synthase large chain</fullName>
        <ecNumber evidence="17">6.3.4.16</ecNumber>
        <ecNumber evidence="17">6.3.5.5</ecNumber>
    </recommendedName>
    <alternativeName>
        <fullName evidence="17">Carbamoyl phosphate synthetase ammonia chain</fullName>
    </alternativeName>
</protein>
<feature type="binding site" evidence="17">
    <location>
        <position position="758"/>
    </location>
    <ligand>
        <name>ATP</name>
        <dbReference type="ChEBI" id="CHEBI:30616"/>
        <label>2</label>
    </ligand>
</feature>
<evidence type="ECO:0000256" key="8">
    <source>
        <dbReference type="ARBA" id="ARBA00022737"/>
    </source>
</evidence>
<feature type="binding site" evidence="17">
    <location>
        <position position="298"/>
    </location>
    <ligand>
        <name>Mn(2+)</name>
        <dbReference type="ChEBI" id="CHEBI:29035"/>
        <label>1</label>
    </ligand>
</feature>
<dbReference type="FunFam" id="3.40.50.20:FF:000002">
    <property type="entry name" value="Carbamoyl-phosphate synthase large chain"/>
    <property type="match status" value="1"/>
</dbReference>
<dbReference type="GO" id="GO:0004088">
    <property type="term" value="F:carbamoyl-phosphate synthase (glutamine-hydrolyzing) activity"/>
    <property type="evidence" value="ECO:0007669"/>
    <property type="project" value="UniProtKB-UniRule"/>
</dbReference>
<evidence type="ECO:0000259" key="19">
    <source>
        <dbReference type="PROSITE" id="PS51855"/>
    </source>
</evidence>
<evidence type="ECO:0000256" key="15">
    <source>
        <dbReference type="ARBA" id="ARBA00048816"/>
    </source>
</evidence>
<dbReference type="InterPro" id="IPR036897">
    <property type="entry name" value="CarbamoylP_synth_lsu_oligo_sf"/>
</dbReference>
<evidence type="ECO:0000256" key="10">
    <source>
        <dbReference type="ARBA" id="ARBA00022840"/>
    </source>
</evidence>
<dbReference type="InterPro" id="IPR058047">
    <property type="entry name" value="CPSase_preATP-grasp"/>
</dbReference>
<feature type="binding site" evidence="17">
    <location>
        <position position="215"/>
    </location>
    <ligand>
        <name>ATP</name>
        <dbReference type="ChEBI" id="CHEBI:30616"/>
        <label>1</label>
    </ligand>
</feature>
<dbReference type="SMART" id="SM01096">
    <property type="entry name" value="CPSase_L_D3"/>
    <property type="match status" value="1"/>
</dbReference>
<dbReference type="RefSeq" id="WP_134756159.1">
    <property type="nucleotide sequence ID" value="NZ_MYFO02000017.1"/>
</dbReference>
<dbReference type="EMBL" id="MYFO01000035">
    <property type="protein sequence ID" value="TFE84362.1"/>
    <property type="molecule type" value="Genomic_DNA"/>
</dbReference>
<name>A0A4Y8PTR1_9BACL</name>
<feature type="binding site" evidence="17">
    <location>
        <position position="838"/>
    </location>
    <ligand>
        <name>Mg(2+)</name>
        <dbReference type="ChEBI" id="CHEBI:18420"/>
        <label>3</label>
    </ligand>
</feature>
<keyword evidence="4 17" id="KW-0055">Arginine biosynthesis</keyword>
<comment type="similarity">
    <text evidence="3 17">Belongs to the CarB family.</text>
</comment>
<comment type="catalytic activity">
    <reaction evidence="14 17">
        <text>hydrogencarbonate + NH4(+) + 2 ATP = carbamoyl phosphate + 2 ADP + phosphate + 2 H(+)</text>
        <dbReference type="Rhea" id="RHEA:18029"/>
        <dbReference type="ChEBI" id="CHEBI:15378"/>
        <dbReference type="ChEBI" id="CHEBI:17544"/>
        <dbReference type="ChEBI" id="CHEBI:28938"/>
        <dbReference type="ChEBI" id="CHEBI:30616"/>
        <dbReference type="ChEBI" id="CHEBI:43474"/>
        <dbReference type="ChEBI" id="CHEBI:58228"/>
        <dbReference type="ChEBI" id="CHEBI:456216"/>
        <dbReference type="EC" id="6.3.4.16"/>
    </reaction>
</comment>
<feature type="binding site" evidence="17">
    <location>
        <position position="284"/>
    </location>
    <ligand>
        <name>ATP</name>
        <dbReference type="ChEBI" id="CHEBI:30616"/>
        <label>1</label>
    </ligand>
</feature>
<accession>A0A4Y8PTR1</accession>
<dbReference type="NCBIfam" id="TIGR01369">
    <property type="entry name" value="CPSaseII_lrg"/>
    <property type="match status" value="1"/>
</dbReference>
<dbReference type="AlphaFoldDB" id="A0A4Y8PTR1"/>